<dbReference type="InterPro" id="IPR003305">
    <property type="entry name" value="CenC_carb-bd"/>
</dbReference>
<keyword evidence="6" id="KW-0326">Glycosidase</keyword>
<dbReference type="OrthoDB" id="3055998at2759"/>
<name>A0A8J6D591_9ROSI</name>
<keyword evidence="2" id="KW-0858">Xylan degradation</keyword>
<evidence type="ECO:0000259" key="9">
    <source>
        <dbReference type="PROSITE" id="PS51760"/>
    </source>
</evidence>
<feature type="active site" description="Nucleophile" evidence="8">
    <location>
        <position position="658"/>
    </location>
</feature>
<evidence type="ECO:0000256" key="6">
    <source>
        <dbReference type="ARBA" id="ARBA00023295"/>
    </source>
</evidence>
<dbReference type="Gene3D" id="3.20.20.80">
    <property type="entry name" value="Glycosidases"/>
    <property type="match status" value="2"/>
</dbReference>
<dbReference type="PROSITE" id="PS51760">
    <property type="entry name" value="GH10_2"/>
    <property type="match status" value="2"/>
</dbReference>
<sequence>MEIFLFSLVSHLFLFVLYWVFPVESVFLPNLPALETNPSFHVFDQIVSSVCTKSTRKGHLANGSNNIILNPTFEDELSNWSGKGCSILLHESMEDGKILPLYGKFFASATNRTRSWNGIEQEITGRVQPKLAYEVTAIVRIYGGNVADANIQATLWVQSQDINEQYIKIAISQATDKGWVQLQGKFLLNGSPLKVIVFLEGPPPGTDILINRLVVKHAEKAPPPLRPFMKNEAFGVNIIENSNLDDGINGWFPLGNCSLNMEFGSPIELPPMARNSLGMQERLSGRYILVTNRADTWMGPAQMISGKLKLYLTYQVSAWVKIGPGSTSPQIVNVAISTDGNWVNGGQVEFNNESWHQIGGSFRIDKQPSNVMVYIQGPAAGVDLMVAGLYIFPVDRRARFKLLKKQTDKIRKRDLILKFSSSKANNVSGAFVKVEQIQNSFPFGSCITRSSIDNEDLVRFLVKNFNWVVFGNELKWSWTEPQQGNFNYKDADELLNFCKNNNLEVRGHCIFWEVEYAIQPWVQGLNKSDLTTAVQNRLTDLVTRYKGKFRHYDVDNEMLHGSFYKDRLGKDIQATMFRTSHQLDPSATLFVNDYHIEDGSDVRSSPEEYISQILDLQRQGAPIGGIGLQGHIDSPVGPIVSSALDKLGTLGLPIWFTELDVSSANEFIRADDLEVMLREAFAHPAVEGIILWGFWELYMSRENAHLVNAEGKINAAGKRYLALKKEWLSRARGYIDVQGEFRFRGFYGTYNIEINSPTTKINRTFVVDKGESPLAINIDLYLKRFEWLVGLIRSRAFLRLNFQSTPSEVSANSGNQVGLSPKSGGNYAVIKNRTEHWQGLEQDITSKISPGSTYSVSACVGVSGPLSGSTDVMATLKLLNHGSGASYMFIGKTSVSKGKWEMVEGTFSLPTMPNQVIFYLEGPPPGVELLIDSVVIRCSSSSKSEKSTSIGCSAVGDEVIINPQFEDGLSNWSGRGCQVVLHDSMADGKIVPETGKVFASASERTQNWNGIQQEITGRVQRKLAYNVTAVVRIFGNNVTTATIQATLWVHTPDRGERYIGIGKVQATDKNWVQLQGKFLLNGSPSRVIIYLEGPPPGTDILVNALSVKHAEKIPPLPPPIIENPDYGVNIVTNSQLSDGTNGWFPLGNCNLSAASGSPKILPPMARDSLGVHEPLSGHYILVKNRTQTWMGPAQMITDKLKLFLTYQVSAWVRIGSGASGPQNVNVALGVDNQWVNGGQAEIKDGRWHEIGGSFRIEKQPSKVMVYVQGPAAGVDLMVAGLQIFPVDRVARFKHLVRQTDKTRKRDVILQFSGSESSSLFGTSVTVMQTQNSFPIGSCINRTNIENEDFVDFFVKNFNWAVFENELKWYWTEPQRGNFNYKDADDMLALCQNNKIETRGHCIFWEVQSTVQQWIQALNKNDLMKAVQNRLTGLLTRYKGKFRHYDVNNEMLHGSFYQDRLGKDIRTYMFKTANQLDPSATLFVNDYHVEDGRDTRSYPEKYIEQILDLQQQGAPVGGIGIQGHIDNPVGPIVCSALDKLGVLGLPIWFTELDVSSLSEHIRGEDLEVMLREAFAHPAVEGVILWGFWELFMSRDNAHLVDAEGEINEAGKRFLALKHEWLSHAHGRIDIQGQFEFRGFHGTYVVEVETESNKVSRTFVVDKGDSPLVVSIDL</sequence>
<comment type="caution">
    <text evidence="10">The sequence shown here is derived from an EMBL/GenBank/DDBJ whole genome shotgun (WGS) entry which is preliminary data.</text>
</comment>
<dbReference type="PANTHER" id="PTHR31490">
    <property type="entry name" value="GLYCOSYL HYDROLASE"/>
    <property type="match status" value="1"/>
</dbReference>
<evidence type="ECO:0000256" key="4">
    <source>
        <dbReference type="ARBA" id="ARBA00022801"/>
    </source>
</evidence>
<keyword evidence="3" id="KW-0677">Repeat</keyword>
<dbReference type="SUPFAM" id="SSF51445">
    <property type="entry name" value="(Trans)glycosidases"/>
    <property type="match status" value="2"/>
</dbReference>
<accession>A0A8J6D591</accession>
<reference evidence="10 11" key="1">
    <citation type="journal article" date="2021" name="bioRxiv">
        <title>The Gossypium anomalum genome as a resource for cotton improvement and evolutionary analysis of hybrid incompatibility.</title>
        <authorList>
            <person name="Grover C.E."/>
            <person name="Yuan D."/>
            <person name="Arick M.A."/>
            <person name="Miller E.R."/>
            <person name="Hu G."/>
            <person name="Peterson D.G."/>
            <person name="Wendel J.F."/>
            <person name="Udall J.A."/>
        </authorList>
    </citation>
    <scope>NUCLEOTIDE SEQUENCE [LARGE SCALE GENOMIC DNA]</scope>
    <source>
        <strain evidence="10">JFW-Udall</strain>
        <tissue evidence="10">Leaf</tissue>
    </source>
</reference>
<dbReference type="FunFam" id="2.60.120.260:FF:000103">
    <property type="entry name" value="Glycosyl hydrolase family 10 protein"/>
    <property type="match status" value="2"/>
</dbReference>
<dbReference type="SMART" id="SM00633">
    <property type="entry name" value="Glyco_10"/>
    <property type="match status" value="2"/>
</dbReference>
<evidence type="ECO:0000256" key="8">
    <source>
        <dbReference type="PROSITE-ProRule" id="PRU10061"/>
    </source>
</evidence>
<dbReference type="GO" id="GO:0031176">
    <property type="term" value="F:endo-1,4-beta-xylanase activity"/>
    <property type="evidence" value="ECO:0007669"/>
    <property type="project" value="UniProtKB-ARBA"/>
</dbReference>
<dbReference type="GO" id="GO:0045493">
    <property type="term" value="P:xylan catabolic process"/>
    <property type="evidence" value="ECO:0007669"/>
    <property type="project" value="UniProtKB-KW"/>
</dbReference>
<feature type="domain" description="GH10" evidence="9">
    <location>
        <begin position="1321"/>
        <end position="1615"/>
    </location>
</feature>
<dbReference type="Pfam" id="PF02018">
    <property type="entry name" value="CBM_4_9"/>
    <property type="match status" value="5"/>
</dbReference>
<protein>
    <recommendedName>
        <fullName evidence="9">GH10 domain-containing protein</fullName>
    </recommendedName>
</protein>
<keyword evidence="7" id="KW-0624">Polysaccharide degradation</keyword>
<dbReference type="Pfam" id="PF00331">
    <property type="entry name" value="Glyco_hydro_10"/>
    <property type="match status" value="2"/>
</dbReference>
<evidence type="ECO:0000256" key="2">
    <source>
        <dbReference type="ARBA" id="ARBA00022651"/>
    </source>
</evidence>
<dbReference type="InterPro" id="IPR001000">
    <property type="entry name" value="GH10_dom"/>
</dbReference>
<evidence type="ECO:0000256" key="5">
    <source>
        <dbReference type="ARBA" id="ARBA00023277"/>
    </source>
</evidence>
<dbReference type="SUPFAM" id="SSF49785">
    <property type="entry name" value="Galactose-binding domain-like"/>
    <property type="match status" value="5"/>
</dbReference>
<organism evidence="10 11">
    <name type="scientific">Gossypium anomalum</name>
    <dbReference type="NCBI Taxonomy" id="47600"/>
    <lineage>
        <taxon>Eukaryota</taxon>
        <taxon>Viridiplantae</taxon>
        <taxon>Streptophyta</taxon>
        <taxon>Embryophyta</taxon>
        <taxon>Tracheophyta</taxon>
        <taxon>Spermatophyta</taxon>
        <taxon>Magnoliopsida</taxon>
        <taxon>eudicotyledons</taxon>
        <taxon>Gunneridae</taxon>
        <taxon>Pentapetalae</taxon>
        <taxon>rosids</taxon>
        <taxon>malvids</taxon>
        <taxon>Malvales</taxon>
        <taxon>Malvaceae</taxon>
        <taxon>Malvoideae</taxon>
        <taxon>Gossypium</taxon>
    </lineage>
</organism>
<dbReference type="InterPro" id="IPR017853">
    <property type="entry name" value="GH"/>
</dbReference>
<feature type="domain" description="GH10" evidence="9">
    <location>
        <begin position="421"/>
        <end position="723"/>
    </location>
</feature>
<dbReference type="InterPro" id="IPR044846">
    <property type="entry name" value="GH10"/>
</dbReference>
<evidence type="ECO:0000256" key="7">
    <source>
        <dbReference type="ARBA" id="ARBA00023326"/>
    </source>
</evidence>
<dbReference type="PRINTS" id="PR00134">
    <property type="entry name" value="GLHYDRLASE10"/>
</dbReference>
<gene>
    <name evidence="10" type="ORF">CXB51_011519</name>
</gene>
<keyword evidence="4" id="KW-0378">Hydrolase</keyword>
<dbReference type="FunFam" id="3.20.20.80:FF:000104">
    <property type="entry name" value="Endo-1,4-beta-xylanase A"/>
    <property type="match status" value="2"/>
</dbReference>
<proteinExistence type="inferred from homology"/>
<dbReference type="InterPro" id="IPR008979">
    <property type="entry name" value="Galactose-bd-like_sf"/>
</dbReference>
<evidence type="ECO:0000313" key="11">
    <source>
        <dbReference type="Proteomes" id="UP000701853"/>
    </source>
</evidence>
<evidence type="ECO:0000256" key="1">
    <source>
        <dbReference type="ARBA" id="ARBA00007495"/>
    </source>
</evidence>
<keyword evidence="5" id="KW-0119">Carbohydrate metabolism</keyword>
<dbReference type="EMBL" id="JAHUZN010000005">
    <property type="protein sequence ID" value="KAG8494060.1"/>
    <property type="molecule type" value="Genomic_DNA"/>
</dbReference>
<evidence type="ECO:0000256" key="3">
    <source>
        <dbReference type="ARBA" id="ARBA00022737"/>
    </source>
</evidence>
<dbReference type="Proteomes" id="UP000701853">
    <property type="component" value="Chromosome 5"/>
</dbReference>
<dbReference type="PROSITE" id="PS00591">
    <property type="entry name" value="GH10_1"/>
    <property type="match status" value="1"/>
</dbReference>
<keyword evidence="11" id="KW-1185">Reference proteome</keyword>
<comment type="similarity">
    <text evidence="1">Belongs to the glycosyl hydrolase 10 (cellulase F) family.</text>
</comment>
<dbReference type="PANTHER" id="PTHR31490:SF1">
    <property type="entry name" value="ENDO-1,4-BETA-XYLANASE 1"/>
    <property type="match status" value="1"/>
</dbReference>
<dbReference type="Gene3D" id="2.60.120.260">
    <property type="entry name" value="Galactose-binding domain-like"/>
    <property type="match status" value="5"/>
</dbReference>
<dbReference type="InterPro" id="IPR031158">
    <property type="entry name" value="GH10_AS"/>
</dbReference>
<evidence type="ECO:0000313" key="10">
    <source>
        <dbReference type="EMBL" id="KAG8494060.1"/>
    </source>
</evidence>